<dbReference type="EMBL" id="CADCVR010000047">
    <property type="protein sequence ID" value="CAA9492361.1"/>
    <property type="molecule type" value="Genomic_DNA"/>
</dbReference>
<name>A0A6J4S8K7_9ACTN</name>
<reference evidence="1" key="1">
    <citation type="submission" date="2020-02" db="EMBL/GenBank/DDBJ databases">
        <authorList>
            <person name="Meier V. D."/>
        </authorList>
    </citation>
    <scope>NUCLEOTIDE SEQUENCE</scope>
    <source>
        <strain evidence="1">AVDCRST_MAG53</strain>
    </source>
</reference>
<organism evidence="1">
    <name type="scientific">uncultured Solirubrobacteraceae bacterium</name>
    <dbReference type="NCBI Taxonomy" id="1162706"/>
    <lineage>
        <taxon>Bacteria</taxon>
        <taxon>Bacillati</taxon>
        <taxon>Actinomycetota</taxon>
        <taxon>Thermoleophilia</taxon>
        <taxon>Solirubrobacterales</taxon>
        <taxon>Solirubrobacteraceae</taxon>
        <taxon>environmental samples</taxon>
    </lineage>
</organism>
<evidence type="ECO:0000313" key="1">
    <source>
        <dbReference type="EMBL" id="CAA9492361.1"/>
    </source>
</evidence>
<gene>
    <name evidence="1" type="ORF">AVDCRST_MAG53-1605</name>
</gene>
<protein>
    <submittedName>
        <fullName evidence="1">Uncharacterized protein</fullName>
    </submittedName>
</protein>
<sequence>AAGAQRVLVGPAIRARGPRVRVVAGHDDHAHATF</sequence>
<feature type="non-terminal residue" evidence="1">
    <location>
        <position position="1"/>
    </location>
</feature>
<accession>A0A6J4S8K7</accession>
<proteinExistence type="predicted"/>
<dbReference type="AlphaFoldDB" id="A0A6J4S8K7"/>